<evidence type="ECO:0000313" key="1">
    <source>
        <dbReference type="EMBL" id="BAS97189.1"/>
    </source>
</evidence>
<protein>
    <submittedName>
        <fullName evidence="1">Os06g0271200 protein</fullName>
    </submittedName>
</protein>
<name>A0A0P0WVC2_ORYSJ</name>
<dbReference type="InParanoid" id="A0A0P0WVC2"/>
<dbReference type="AlphaFoldDB" id="A0A0P0WVC2"/>
<proteinExistence type="predicted"/>
<reference evidence="1 2" key="2">
    <citation type="journal article" date="2013" name="Plant Cell Physiol.">
        <title>Rice Annotation Project Database (RAP-DB): an integrative and interactive database for rice genomics.</title>
        <authorList>
            <person name="Sakai H."/>
            <person name="Lee S.S."/>
            <person name="Tanaka T."/>
            <person name="Numa H."/>
            <person name="Kim J."/>
            <person name="Kawahara Y."/>
            <person name="Wakimoto H."/>
            <person name="Yang C.C."/>
            <person name="Iwamoto M."/>
            <person name="Abe T."/>
            <person name="Yamada Y."/>
            <person name="Muto A."/>
            <person name="Inokuchi H."/>
            <person name="Ikemura T."/>
            <person name="Matsumoto T."/>
            <person name="Sasaki T."/>
            <person name="Itoh T."/>
        </authorList>
    </citation>
    <scope>NUCLEOTIDE SEQUENCE [LARGE SCALE GENOMIC DNA]</scope>
    <source>
        <strain evidence="2">cv. Nipponbare</strain>
    </source>
</reference>
<reference evidence="1 2" key="3">
    <citation type="journal article" date="2013" name="Rice">
        <title>Improvement of the Oryza sativa Nipponbare reference genome using next generation sequence and optical map data.</title>
        <authorList>
            <person name="Kawahara Y."/>
            <person name="de la Bastide M."/>
            <person name="Hamilton J.P."/>
            <person name="Kanamori H."/>
            <person name="McCombie W.R."/>
            <person name="Ouyang S."/>
            <person name="Schwartz D.C."/>
            <person name="Tanaka T."/>
            <person name="Wu J."/>
            <person name="Zhou S."/>
            <person name="Childs K.L."/>
            <person name="Davidson R.M."/>
            <person name="Lin H."/>
            <person name="Quesada-Ocampo L."/>
            <person name="Vaillancourt B."/>
            <person name="Sakai H."/>
            <person name="Lee S.S."/>
            <person name="Kim J."/>
            <person name="Numa H."/>
            <person name="Itoh T."/>
            <person name="Buell C.R."/>
            <person name="Matsumoto T."/>
        </authorList>
    </citation>
    <scope>NUCLEOTIDE SEQUENCE [LARGE SCALE GENOMIC DNA]</scope>
    <source>
        <strain evidence="2">cv. Nipponbare</strain>
    </source>
</reference>
<dbReference type="EMBL" id="AP014962">
    <property type="protein sequence ID" value="BAS97189.1"/>
    <property type="molecule type" value="Genomic_DNA"/>
</dbReference>
<accession>A0A0P0WVC2</accession>
<dbReference type="Gramene" id="Os06t0271200-00">
    <property type="protein sequence ID" value="Os06t0271200-00"/>
    <property type="gene ID" value="Os06g0271200"/>
</dbReference>
<evidence type="ECO:0000313" key="2">
    <source>
        <dbReference type="Proteomes" id="UP000059680"/>
    </source>
</evidence>
<sequence length="136" mass="14965">RSPPWPVRHVPHLCASAAAAAEGHGYGDGGGLRGGRGGAWRRRRRAAGGRLVSRRRCLPSAGVKAYRVWMRWCWAVVDARWQVVTDDKGLSPGPYKYLRSFSSVEDAGEGISVSSPDVPTKMVLKIHKTAKMAKWR</sequence>
<feature type="non-terminal residue" evidence="1">
    <location>
        <position position="1"/>
    </location>
</feature>
<organism evidence="1 2">
    <name type="scientific">Oryza sativa subsp. japonica</name>
    <name type="common">Rice</name>
    <dbReference type="NCBI Taxonomy" id="39947"/>
    <lineage>
        <taxon>Eukaryota</taxon>
        <taxon>Viridiplantae</taxon>
        <taxon>Streptophyta</taxon>
        <taxon>Embryophyta</taxon>
        <taxon>Tracheophyta</taxon>
        <taxon>Spermatophyta</taxon>
        <taxon>Magnoliopsida</taxon>
        <taxon>Liliopsida</taxon>
        <taxon>Poales</taxon>
        <taxon>Poaceae</taxon>
        <taxon>BOP clade</taxon>
        <taxon>Oryzoideae</taxon>
        <taxon>Oryzeae</taxon>
        <taxon>Oryzinae</taxon>
        <taxon>Oryza</taxon>
        <taxon>Oryza sativa</taxon>
    </lineage>
</organism>
<keyword evidence="2" id="KW-1185">Reference proteome</keyword>
<reference evidence="2" key="1">
    <citation type="journal article" date="2005" name="Nature">
        <title>The map-based sequence of the rice genome.</title>
        <authorList>
            <consortium name="International rice genome sequencing project (IRGSP)"/>
            <person name="Matsumoto T."/>
            <person name="Wu J."/>
            <person name="Kanamori H."/>
            <person name="Katayose Y."/>
            <person name="Fujisawa M."/>
            <person name="Namiki N."/>
            <person name="Mizuno H."/>
            <person name="Yamamoto K."/>
            <person name="Antonio B.A."/>
            <person name="Baba T."/>
            <person name="Sakata K."/>
            <person name="Nagamura Y."/>
            <person name="Aoki H."/>
            <person name="Arikawa K."/>
            <person name="Arita K."/>
            <person name="Bito T."/>
            <person name="Chiden Y."/>
            <person name="Fujitsuka N."/>
            <person name="Fukunaka R."/>
            <person name="Hamada M."/>
            <person name="Harada C."/>
            <person name="Hayashi A."/>
            <person name="Hijishita S."/>
            <person name="Honda M."/>
            <person name="Hosokawa S."/>
            <person name="Ichikawa Y."/>
            <person name="Idonuma A."/>
            <person name="Iijima M."/>
            <person name="Ikeda M."/>
            <person name="Ikeno M."/>
            <person name="Ito K."/>
            <person name="Ito S."/>
            <person name="Ito T."/>
            <person name="Ito Y."/>
            <person name="Ito Y."/>
            <person name="Iwabuchi A."/>
            <person name="Kamiya K."/>
            <person name="Karasawa W."/>
            <person name="Kurita K."/>
            <person name="Katagiri S."/>
            <person name="Kikuta A."/>
            <person name="Kobayashi H."/>
            <person name="Kobayashi N."/>
            <person name="Machita K."/>
            <person name="Maehara T."/>
            <person name="Masukawa M."/>
            <person name="Mizubayashi T."/>
            <person name="Mukai Y."/>
            <person name="Nagasaki H."/>
            <person name="Nagata Y."/>
            <person name="Naito S."/>
            <person name="Nakashima M."/>
            <person name="Nakama Y."/>
            <person name="Nakamichi Y."/>
            <person name="Nakamura M."/>
            <person name="Meguro A."/>
            <person name="Negishi M."/>
            <person name="Ohta I."/>
            <person name="Ohta T."/>
            <person name="Okamoto M."/>
            <person name="Ono N."/>
            <person name="Saji S."/>
            <person name="Sakaguchi M."/>
            <person name="Sakai K."/>
            <person name="Shibata M."/>
            <person name="Shimokawa T."/>
            <person name="Song J."/>
            <person name="Takazaki Y."/>
            <person name="Terasawa K."/>
            <person name="Tsugane M."/>
            <person name="Tsuji K."/>
            <person name="Ueda S."/>
            <person name="Waki K."/>
            <person name="Yamagata H."/>
            <person name="Yamamoto M."/>
            <person name="Yamamoto S."/>
            <person name="Yamane H."/>
            <person name="Yoshiki S."/>
            <person name="Yoshihara R."/>
            <person name="Yukawa K."/>
            <person name="Zhong H."/>
            <person name="Yano M."/>
            <person name="Yuan Q."/>
            <person name="Ouyang S."/>
            <person name="Liu J."/>
            <person name="Jones K.M."/>
            <person name="Gansberger K."/>
            <person name="Moffat K."/>
            <person name="Hill J."/>
            <person name="Bera J."/>
            <person name="Fadrosh D."/>
            <person name="Jin S."/>
            <person name="Johri S."/>
            <person name="Kim M."/>
            <person name="Overton L."/>
            <person name="Reardon M."/>
            <person name="Tsitrin T."/>
            <person name="Vuong H."/>
            <person name="Weaver B."/>
            <person name="Ciecko A."/>
            <person name="Tallon L."/>
            <person name="Jackson J."/>
            <person name="Pai G."/>
            <person name="Aken S.V."/>
            <person name="Utterback T."/>
            <person name="Reidmuller S."/>
            <person name="Feldblyum T."/>
            <person name="Hsiao J."/>
            <person name="Zismann V."/>
            <person name="Iobst S."/>
            <person name="de Vazeille A.R."/>
            <person name="Buell C.R."/>
            <person name="Ying K."/>
            <person name="Li Y."/>
            <person name="Lu T."/>
            <person name="Huang Y."/>
            <person name="Zhao Q."/>
            <person name="Feng Q."/>
            <person name="Zhang L."/>
            <person name="Zhu J."/>
            <person name="Weng Q."/>
            <person name="Mu J."/>
            <person name="Lu Y."/>
            <person name="Fan D."/>
            <person name="Liu Y."/>
            <person name="Guan J."/>
            <person name="Zhang Y."/>
            <person name="Yu S."/>
            <person name="Liu X."/>
            <person name="Zhang Y."/>
            <person name="Hong G."/>
            <person name="Han B."/>
            <person name="Choisne N."/>
            <person name="Demange N."/>
            <person name="Orjeda G."/>
            <person name="Samain S."/>
            <person name="Cattolico L."/>
            <person name="Pelletier E."/>
            <person name="Couloux A."/>
            <person name="Segurens B."/>
            <person name="Wincker P."/>
            <person name="D'Hont A."/>
            <person name="Scarpelli C."/>
            <person name="Weissenbach J."/>
            <person name="Salanoubat M."/>
            <person name="Quetier F."/>
            <person name="Yu Y."/>
            <person name="Kim H.R."/>
            <person name="Rambo T."/>
            <person name="Currie J."/>
            <person name="Collura K."/>
            <person name="Luo M."/>
            <person name="Yang T."/>
            <person name="Ammiraju J.S.S."/>
            <person name="Engler F."/>
            <person name="Soderlund C."/>
            <person name="Wing R.A."/>
            <person name="Palmer L.E."/>
            <person name="de la Bastide M."/>
            <person name="Spiegel L."/>
            <person name="Nascimento L."/>
            <person name="Zutavern T."/>
            <person name="O'Shaughnessy A."/>
            <person name="Dike S."/>
            <person name="Dedhia N."/>
            <person name="Preston R."/>
            <person name="Balija V."/>
            <person name="McCombie W.R."/>
            <person name="Chow T."/>
            <person name="Chen H."/>
            <person name="Chung M."/>
            <person name="Chen C."/>
            <person name="Shaw J."/>
            <person name="Wu H."/>
            <person name="Hsiao K."/>
            <person name="Chao Y."/>
            <person name="Chu M."/>
            <person name="Cheng C."/>
            <person name="Hour A."/>
            <person name="Lee P."/>
            <person name="Lin S."/>
            <person name="Lin Y."/>
            <person name="Liou J."/>
            <person name="Liu S."/>
            <person name="Hsing Y."/>
            <person name="Raghuvanshi S."/>
            <person name="Mohanty A."/>
            <person name="Bharti A.K."/>
            <person name="Gaur A."/>
            <person name="Gupta V."/>
            <person name="Kumar D."/>
            <person name="Ravi V."/>
            <person name="Vij S."/>
            <person name="Kapur A."/>
            <person name="Khurana P."/>
            <person name="Khurana P."/>
            <person name="Khurana J.P."/>
            <person name="Tyagi A.K."/>
            <person name="Gaikwad K."/>
            <person name="Singh A."/>
            <person name="Dalal V."/>
            <person name="Srivastava S."/>
            <person name="Dixit A."/>
            <person name="Pal A.K."/>
            <person name="Ghazi I.A."/>
            <person name="Yadav M."/>
            <person name="Pandit A."/>
            <person name="Bhargava A."/>
            <person name="Sureshbabu K."/>
            <person name="Batra K."/>
            <person name="Sharma T.R."/>
            <person name="Mohapatra T."/>
            <person name="Singh N.K."/>
            <person name="Messing J."/>
            <person name="Nelson A.B."/>
            <person name="Fuks G."/>
            <person name="Kavchok S."/>
            <person name="Keizer G."/>
            <person name="Linton E."/>
            <person name="Llaca V."/>
            <person name="Song R."/>
            <person name="Tanyolac B."/>
            <person name="Young S."/>
            <person name="Ho-Il K."/>
            <person name="Hahn J.H."/>
            <person name="Sangsakoo G."/>
            <person name="Vanavichit A."/>
            <person name="de Mattos Luiz.A.T."/>
            <person name="Zimmer P.D."/>
            <person name="Malone G."/>
            <person name="Dellagostin O."/>
            <person name="de Oliveira A.C."/>
            <person name="Bevan M."/>
            <person name="Bancroft I."/>
            <person name="Minx P."/>
            <person name="Cordum H."/>
            <person name="Wilson R."/>
            <person name="Cheng Z."/>
            <person name="Jin W."/>
            <person name="Jiang J."/>
            <person name="Leong S.A."/>
            <person name="Iwama H."/>
            <person name="Gojobori T."/>
            <person name="Itoh T."/>
            <person name="Niimura Y."/>
            <person name="Fujii Y."/>
            <person name="Habara T."/>
            <person name="Sakai H."/>
            <person name="Sato Y."/>
            <person name="Wilson G."/>
            <person name="Kumar K."/>
            <person name="McCouch S."/>
            <person name="Juretic N."/>
            <person name="Hoen D."/>
            <person name="Wright S."/>
            <person name="Bruskiewich R."/>
            <person name="Bureau T."/>
            <person name="Miyao A."/>
            <person name="Hirochika H."/>
            <person name="Nishikawa T."/>
            <person name="Kadowaki K."/>
            <person name="Sugiura M."/>
            <person name="Burr B."/>
            <person name="Sasaki T."/>
        </authorList>
    </citation>
    <scope>NUCLEOTIDE SEQUENCE [LARGE SCALE GENOMIC DNA]</scope>
    <source>
        <strain evidence="2">cv. Nipponbare</strain>
    </source>
</reference>
<gene>
    <name evidence="1" type="ordered locus">Os06g0271200</name>
    <name evidence="1" type="ORF">OSNPB_060271200</name>
</gene>
<dbReference type="Proteomes" id="UP000059680">
    <property type="component" value="Chromosome 6"/>
</dbReference>
<dbReference type="PaxDb" id="39947-A0A0P0WVC2"/>